<dbReference type="Gene3D" id="3.40.50.300">
    <property type="entry name" value="P-loop containing nucleotide triphosphate hydrolases"/>
    <property type="match status" value="1"/>
</dbReference>
<dbReference type="PANTHER" id="PTHR42939:SF3">
    <property type="entry name" value="ABC TRANSPORTER ATP-BINDING COMPONENT"/>
    <property type="match status" value="1"/>
</dbReference>
<keyword evidence="1" id="KW-0813">Transport</keyword>
<dbReference type="PANTHER" id="PTHR42939">
    <property type="entry name" value="ABC TRANSPORTER ATP-BINDING PROTEIN ALBC-RELATED"/>
    <property type="match status" value="1"/>
</dbReference>
<dbReference type="GO" id="GO:0005524">
    <property type="term" value="F:ATP binding"/>
    <property type="evidence" value="ECO:0007669"/>
    <property type="project" value="UniProtKB-KW"/>
</dbReference>
<evidence type="ECO:0000313" key="5">
    <source>
        <dbReference type="Proteomes" id="UP000225997"/>
    </source>
</evidence>
<dbReference type="InterPro" id="IPR003439">
    <property type="entry name" value="ABC_transporter-like_ATP-bd"/>
</dbReference>
<dbReference type="EMBL" id="NUSQ01000158">
    <property type="protein sequence ID" value="PHD62659.1"/>
    <property type="molecule type" value="Genomic_DNA"/>
</dbReference>
<evidence type="ECO:0000313" key="4">
    <source>
        <dbReference type="EMBL" id="PHD62659.1"/>
    </source>
</evidence>
<name>A0A2B5X4W6_9BACI</name>
<evidence type="ECO:0000256" key="1">
    <source>
        <dbReference type="ARBA" id="ARBA00022448"/>
    </source>
</evidence>
<keyword evidence="2" id="KW-0547">Nucleotide-binding</keyword>
<keyword evidence="3 4" id="KW-0067">ATP-binding</keyword>
<reference evidence="4 5" key="1">
    <citation type="submission" date="2017-09" db="EMBL/GenBank/DDBJ databases">
        <title>Large-scale bioinformatics analysis of Bacillus genomes uncovers conserved roles of natural products in bacterial physiology.</title>
        <authorList>
            <consortium name="Agbiome Team Llc"/>
            <person name="Bleich R.M."/>
            <person name="Grubbs K.J."/>
            <person name="Santa Maria K.C."/>
            <person name="Allen S.E."/>
            <person name="Farag S."/>
            <person name="Shank E.A."/>
            <person name="Bowers A."/>
        </authorList>
    </citation>
    <scope>NUCLEOTIDE SEQUENCE [LARGE SCALE GENOMIC DNA]</scope>
    <source>
        <strain evidence="4 5">AFS044250</strain>
    </source>
</reference>
<dbReference type="GO" id="GO:0016887">
    <property type="term" value="F:ATP hydrolysis activity"/>
    <property type="evidence" value="ECO:0007669"/>
    <property type="project" value="InterPro"/>
</dbReference>
<dbReference type="InterPro" id="IPR027417">
    <property type="entry name" value="P-loop_NTPase"/>
</dbReference>
<dbReference type="InterPro" id="IPR051782">
    <property type="entry name" value="ABC_Transporter_VariousFunc"/>
</dbReference>
<organism evidence="4 5">
    <name type="scientific">Bacillus toyonensis</name>
    <dbReference type="NCBI Taxonomy" id="155322"/>
    <lineage>
        <taxon>Bacteria</taxon>
        <taxon>Bacillati</taxon>
        <taxon>Bacillota</taxon>
        <taxon>Bacilli</taxon>
        <taxon>Bacillales</taxon>
        <taxon>Bacillaceae</taxon>
        <taxon>Bacillus</taxon>
        <taxon>Bacillus cereus group</taxon>
    </lineage>
</organism>
<dbReference type="Pfam" id="PF00005">
    <property type="entry name" value="ABC_tran"/>
    <property type="match status" value="1"/>
</dbReference>
<dbReference type="SUPFAM" id="SSF52540">
    <property type="entry name" value="P-loop containing nucleoside triphosphate hydrolases"/>
    <property type="match status" value="1"/>
</dbReference>
<gene>
    <name evidence="4" type="ORF">COF40_25935</name>
</gene>
<dbReference type="PROSITE" id="PS50893">
    <property type="entry name" value="ABC_TRANSPORTER_2"/>
    <property type="match status" value="1"/>
</dbReference>
<evidence type="ECO:0000256" key="3">
    <source>
        <dbReference type="ARBA" id="ARBA00022840"/>
    </source>
</evidence>
<dbReference type="Proteomes" id="UP000225997">
    <property type="component" value="Unassembled WGS sequence"/>
</dbReference>
<sequence>MSNLLEIENLSKSFGNKVVLRDVSFNVPPGSIVGFIGDNGAGKSTTFKAVLELISKDSGTIKIFGEENISKYAKIKEKIGVVFDAMNLPAHLTIKQLNKVFAKMFESWDRENFYRLVNSFSLPTNEKVGGFSRGMSMKLSIAIALSHNAKLLILDEATGGLDPSSREGVLEELKSFVSKSNGGILLSSHIMSDIEKIASHLIIIKDGEILLNEEKDKVLGSYAIVDVDVEQLTLINKDIVVAKRNHGSYFNVLVSDVHKLPSGIAHRTISIEEMSVLLTRSEK</sequence>
<evidence type="ECO:0000256" key="2">
    <source>
        <dbReference type="ARBA" id="ARBA00022741"/>
    </source>
</evidence>
<dbReference type="CDD" id="cd03230">
    <property type="entry name" value="ABC_DR_subfamily_A"/>
    <property type="match status" value="1"/>
</dbReference>
<comment type="caution">
    <text evidence="4">The sequence shown here is derived from an EMBL/GenBank/DDBJ whole genome shotgun (WGS) entry which is preliminary data.</text>
</comment>
<dbReference type="SMART" id="SM00382">
    <property type="entry name" value="AAA"/>
    <property type="match status" value="1"/>
</dbReference>
<dbReference type="AlphaFoldDB" id="A0A2B5X4W6"/>
<accession>A0A2B5X4W6</accession>
<dbReference type="RefSeq" id="WP_100064156.1">
    <property type="nucleotide sequence ID" value="NZ_NUSQ01000158.1"/>
</dbReference>
<proteinExistence type="predicted"/>
<protein>
    <submittedName>
        <fullName evidence="4">Multidrug ABC transporter ATP-binding protein</fullName>
    </submittedName>
</protein>
<dbReference type="InterPro" id="IPR003593">
    <property type="entry name" value="AAA+_ATPase"/>
</dbReference>